<organism evidence="1">
    <name type="scientific">uncultured Chloroflexia bacterium</name>
    <dbReference type="NCBI Taxonomy" id="1672391"/>
    <lineage>
        <taxon>Bacteria</taxon>
        <taxon>Bacillati</taxon>
        <taxon>Chloroflexota</taxon>
        <taxon>Chloroflexia</taxon>
        <taxon>environmental samples</taxon>
    </lineage>
</organism>
<evidence type="ECO:0000313" key="1">
    <source>
        <dbReference type="EMBL" id="CAA9344332.1"/>
    </source>
</evidence>
<accession>A0A6J4LXU1</accession>
<dbReference type="AlphaFoldDB" id="A0A6J4LXU1"/>
<proteinExistence type="predicted"/>
<protein>
    <submittedName>
        <fullName evidence="1">Uncharacterized protein</fullName>
    </submittedName>
</protein>
<name>A0A6J4LXU1_9CHLR</name>
<sequence>GTFLDGARGRRLAGALPARPVGEGYQRRLADAGQKEL</sequence>
<feature type="non-terminal residue" evidence="1">
    <location>
        <position position="1"/>
    </location>
</feature>
<feature type="non-terminal residue" evidence="1">
    <location>
        <position position="37"/>
    </location>
</feature>
<dbReference type="EMBL" id="CADCTR010002294">
    <property type="protein sequence ID" value="CAA9344332.1"/>
    <property type="molecule type" value="Genomic_DNA"/>
</dbReference>
<gene>
    <name evidence="1" type="ORF">AVDCRST_MAG93-6817</name>
</gene>
<reference evidence="1" key="1">
    <citation type="submission" date="2020-02" db="EMBL/GenBank/DDBJ databases">
        <authorList>
            <person name="Meier V. D."/>
        </authorList>
    </citation>
    <scope>NUCLEOTIDE SEQUENCE</scope>
    <source>
        <strain evidence="1">AVDCRST_MAG93</strain>
    </source>
</reference>